<dbReference type="AlphaFoldDB" id="A0A8J4YDU1"/>
<comment type="caution">
    <text evidence="2">The sequence shown here is derived from an EMBL/GenBank/DDBJ whole genome shotgun (WGS) entry which is preliminary data.</text>
</comment>
<protein>
    <submittedName>
        <fullName evidence="2">Uncharacterized protein</fullName>
    </submittedName>
</protein>
<dbReference type="OrthoDB" id="115781at2759"/>
<proteinExistence type="predicted"/>
<evidence type="ECO:0000313" key="3">
    <source>
        <dbReference type="Proteomes" id="UP000770661"/>
    </source>
</evidence>
<feature type="region of interest" description="Disordered" evidence="1">
    <location>
        <begin position="38"/>
        <end position="114"/>
    </location>
</feature>
<name>A0A8J4YDU1_CHIOP</name>
<accession>A0A8J4YDU1</accession>
<evidence type="ECO:0000313" key="2">
    <source>
        <dbReference type="EMBL" id="KAG0724768.1"/>
    </source>
</evidence>
<reference evidence="2" key="1">
    <citation type="submission" date="2020-07" db="EMBL/GenBank/DDBJ databases">
        <title>The High-quality genome of the commercially important snow crab, Chionoecetes opilio.</title>
        <authorList>
            <person name="Jeong J.-H."/>
            <person name="Ryu S."/>
        </authorList>
    </citation>
    <scope>NUCLEOTIDE SEQUENCE</scope>
    <source>
        <strain evidence="2">MADBK_172401_WGS</strain>
        <tissue evidence="2">Digestive gland</tissue>
    </source>
</reference>
<evidence type="ECO:0000256" key="1">
    <source>
        <dbReference type="SAM" id="MobiDB-lite"/>
    </source>
</evidence>
<dbReference type="EMBL" id="JACEEZ010006448">
    <property type="protein sequence ID" value="KAG0724768.1"/>
    <property type="molecule type" value="Genomic_DNA"/>
</dbReference>
<gene>
    <name evidence="2" type="ORF">GWK47_004947</name>
</gene>
<keyword evidence="3" id="KW-1185">Reference proteome</keyword>
<organism evidence="2 3">
    <name type="scientific">Chionoecetes opilio</name>
    <name type="common">Atlantic snow crab</name>
    <name type="synonym">Cancer opilio</name>
    <dbReference type="NCBI Taxonomy" id="41210"/>
    <lineage>
        <taxon>Eukaryota</taxon>
        <taxon>Metazoa</taxon>
        <taxon>Ecdysozoa</taxon>
        <taxon>Arthropoda</taxon>
        <taxon>Crustacea</taxon>
        <taxon>Multicrustacea</taxon>
        <taxon>Malacostraca</taxon>
        <taxon>Eumalacostraca</taxon>
        <taxon>Eucarida</taxon>
        <taxon>Decapoda</taxon>
        <taxon>Pleocyemata</taxon>
        <taxon>Brachyura</taxon>
        <taxon>Eubrachyura</taxon>
        <taxon>Majoidea</taxon>
        <taxon>Majidae</taxon>
        <taxon>Chionoecetes</taxon>
    </lineage>
</organism>
<feature type="region of interest" description="Disordered" evidence="1">
    <location>
        <begin position="1"/>
        <end position="20"/>
    </location>
</feature>
<sequence length="144" mass="16433">MSEMARWRGSRSGSRKQGRIKSYSDLYWRWATAAVTHVPQRHPPRPQGRPVNALPHHAQINMDGQPEEDSRARGRGRGPCLCTARAQGSSHKKLATDLEYDAQSDTERNDAGRVYYEENEPQIVMGSYMFEPEYEVDEQVVSRA</sequence>
<dbReference type="Proteomes" id="UP000770661">
    <property type="component" value="Unassembled WGS sequence"/>
</dbReference>